<proteinExistence type="predicted"/>
<name>A0A0D4ZYP8_9SPHN</name>
<keyword evidence="1" id="KW-0614">Plasmid</keyword>
<evidence type="ECO:0000313" key="1">
    <source>
        <dbReference type="EMBL" id="AJW29279.1"/>
    </source>
</evidence>
<dbReference type="EMBL" id="KM017070">
    <property type="protein sequence ID" value="AJW29279.1"/>
    <property type="molecule type" value="Genomic_DNA"/>
</dbReference>
<dbReference type="AlphaFoldDB" id="A0A0D4ZYP8"/>
<reference evidence="1" key="1">
    <citation type="submission" date="2014-06" db="EMBL/GenBank/DDBJ databases">
        <title>Molecular and ecological studies on carbamate pesticide degrading bacteria isolated from agricultural soils.</title>
        <authorList>
            <person name="Kim D.-U."/>
            <person name="Ka J.-O."/>
        </authorList>
    </citation>
    <scope>NUCLEOTIDE SEQUENCE</scope>
    <source>
        <strain evidence="1">NS2</strain>
        <plasmid evidence="1">201</plasmid>
    </source>
</reference>
<protein>
    <submittedName>
        <fullName evidence="1">Uncharacterized protein</fullName>
    </submittedName>
</protein>
<accession>A0A0D4ZYP8</accession>
<gene>
    <name evidence="1" type="ORF">plasmid201_091</name>
</gene>
<organism evidence="1">
    <name type="scientific">Sphingomonas sp. NS2</name>
    <dbReference type="NCBI Taxonomy" id="908605"/>
    <lineage>
        <taxon>Bacteria</taxon>
        <taxon>Pseudomonadati</taxon>
        <taxon>Pseudomonadota</taxon>
        <taxon>Alphaproteobacteria</taxon>
        <taxon>Sphingomonadales</taxon>
        <taxon>Sphingomonadaceae</taxon>
        <taxon>Sphingomonas</taxon>
    </lineage>
</organism>
<geneLocation type="plasmid" evidence="1">
    <name>201</name>
</geneLocation>
<sequence>MRRSDILIFARLDADYVVAFLHRHSRLRRCPLGRWLTSLRCVGLDGPETGGQTK</sequence>